<accession>A0A382Q3V3</accession>
<dbReference type="Gene3D" id="2.60.120.200">
    <property type="match status" value="1"/>
</dbReference>
<feature type="non-terminal residue" evidence="2">
    <location>
        <position position="336"/>
    </location>
</feature>
<dbReference type="Pfam" id="PF13385">
    <property type="entry name" value="Laminin_G_3"/>
    <property type="match status" value="1"/>
</dbReference>
<reference evidence="2" key="1">
    <citation type="submission" date="2018-05" db="EMBL/GenBank/DDBJ databases">
        <authorList>
            <person name="Lanie J.A."/>
            <person name="Ng W.-L."/>
            <person name="Kazmierczak K.M."/>
            <person name="Andrzejewski T.M."/>
            <person name="Davidsen T.M."/>
            <person name="Wayne K.J."/>
            <person name="Tettelin H."/>
            <person name="Glass J.I."/>
            <person name="Rusch D."/>
            <person name="Podicherti R."/>
            <person name="Tsui H.-C.T."/>
            <person name="Winkler M.E."/>
        </authorList>
    </citation>
    <scope>NUCLEOTIDE SEQUENCE</scope>
</reference>
<name>A0A382Q3V3_9ZZZZ</name>
<dbReference type="EMBL" id="UINC01111698">
    <property type="protein sequence ID" value="SVC80096.1"/>
    <property type="molecule type" value="Genomic_DNA"/>
</dbReference>
<dbReference type="InterPro" id="IPR031161">
    <property type="entry name" value="Peptidase_M60_dom"/>
</dbReference>
<dbReference type="Pfam" id="PF17291">
    <property type="entry name" value="M60-like_N"/>
    <property type="match status" value="1"/>
</dbReference>
<evidence type="ECO:0000259" key="1">
    <source>
        <dbReference type="PROSITE" id="PS51723"/>
    </source>
</evidence>
<feature type="non-terminal residue" evidence="2">
    <location>
        <position position="1"/>
    </location>
</feature>
<dbReference type="SUPFAM" id="SSF49899">
    <property type="entry name" value="Concanavalin A-like lectins/glucanases"/>
    <property type="match status" value="1"/>
</dbReference>
<feature type="domain" description="Peptidase M60" evidence="1">
    <location>
        <begin position="250"/>
        <end position="336"/>
    </location>
</feature>
<proteinExistence type="predicted"/>
<dbReference type="InterPro" id="IPR051244">
    <property type="entry name" value="TCAF"/>
</dbReference>
<dbReference type="PANTHER" id="PTHR15730:SF5">
    <property type="entry name" value="SI:CH211-210B2.2-RELATED"/>
    <property type="match status" value="1"/>
</dbReference>
<dbReference type="PROSITE" id="PS51723">
    <property type="entry name" value="PEPTIDASE_M60"/>
    <property type="match status" value="1"/>
</dbReference>
<dbReference type="InterPro" id="IPR013320">
    <property type="entry name" value="ConA-like_dom_sf"/>
</dbReference>
<gene>
    <name evidence="2" type="ORF">METZ01_LOCUS332950</name>
</gene>
<evidence type="ECO:0000313" key="2">
    <source>
        <dbReference type="EMBL" id="SVC80096.1"/>
    </source>
</evidence>
<protein>
    <recommendedName>
        <fullName evidence="1">Peptidase M60 domain-containing protein</fullName>
    </recommendedName>
</protein>
<dbReference type="PANTHER" id="PTHR15730">
    <property type="entry name" value="EXPERIMENTAL AUTOIMMUNE PROSTATITIS ANTIGEN 2-RELATED"/>
    <property type="match status" value="1"/>
</dbReference>
<sequence>VPFAADVWTHVVVTYRNDGSDSKFAIYVNKEGSSGEAHPNVYNDRLRIGDQGWGQILPFEISELKSYGRILTEKEIKSLFLEKANDSGLTTQSLSDALQTLSGHLSKRRAITPAEFTDEAERFVKNSSVLSTDKEVMEKALDLVDLYESATGGLFMTAKTRDGFKRTGTGDGLEIERGMFAVQQAILDQMFDAGTVEKHPKLFEGRGWRTAEYFPGAASPPADPTRVHKVNIKAEVPAFYGRPVAFVKDPARRPTGLYLSPDNVGTVVVPQSMVNAGFSVLVGAHIVDHAGRDRHKRLDRVSRTFPITGTTTRIANPLGGGVYILVPYLANLGLVE</sequence>
<organism evidence="2">
    <name type="scientific">marine metagenome</name>
    <dbReference type="NCBI Taxonomy" id="408172"/>
    <lineage>
        <taxon>unclassified sequences</taxon>
        <taxon>metagenomes</taxon>
        <taxon>ecological metagenomes</taxon>
    </lineage>
</organism>
<dbReference type="InterPro" id="IPR035423">
    <property type="entry name" value="M60-like_N"/>
</dbReference>
<dbReference type="AlphaFoldDB" id="A0A382Q3V3"/>